<dbReference type="InterPro" id="IPR029058">
    <property type="entry name" value="AB_hydrolase_fold"/>
</dbReference>
<dbReference type="AlphaFoldDB" id="A0A4Y3RQ93"/>
<keyword evidence="2" id="KW-1185">Reference proteome</keyword>
<dbReference type="EMBL" id="BJMN01000039">
    <property type="protein sequence ID" value="GEB60071.1"/>
    <property type="molecule type" value="Genomic_DNA"/>
</dbReference>
<proteinExistence type="predicted"/>
<reference evidence="1 2" key="1">
    <citation type="submission" date="2019-06" db="EMBL/GenBank/DDBJ databases">
        <title>Whole genome shotgun sequence of Streptomyces gardneri NBRC 12865.</title>
        <authorList>
            <person name="Hosoyama A."/>
            <person name="Uohara A."/>
            <person name="Ohji S."/>
            <person name="Ichikawa N."/>
        </authorList>
    </citation>
    <scope>NUCLEOTIDE SEQUENCE [LARGE SCALE GENOMIC DNA]</scope>
    <source>
        <strain evidence="1 2">NBRC 12865</strain>
    </source>
</reference>
<gene>
    <name evidence="1" type="ORF">SGA01_56760</name>
</gene>
<sequence>MCKLILVHGRSQQFKKAGGLKQQWKQALQSGLTKAGASLEMPDEQIRFPYYGDTLHHLTKSLPGDAPDVIIKGYGEPSEGEREFIAAVVAEVVKASGISEADIRAAAETPAIIEKGMQNWRWVIAALRVIDKMPGLSSASLELATRDVYAYMHNHGIQAVIEAGIRKAFTPDEKCVVVAHSLGTVIVYNMLKREAEARNWNVPTLITLGSPLAVGPIVEALRPIGRPYGVVDWFNAFDPRDVVALHPLDYKHFPVDPVVENFSGIRNETPNRHGIAGYLDNSVVALRVRDALSRL</sequence>
<organism evidence="1 2">
    <name type="scientific">Streptomyces gardneri</name>
    <dbReference type="NCBI Taxonomy" id="66892"/>
    <lineage>
        <taxon>Bacteria</taxon>
        <taxon>Bacillati</taxon>
        <taxon>Actinomycetota</taxon>
        <taxon>Actinomycetes</taxon>
        <taxon>Kitasatosporales</taxon>
        <taxon>Streptomycetaceae</taxon>
        <taxon>Streptomyces</taxon>
    </lineage>
</organism>
<evidence type="ECO:0000313" key="2">
    <source>
        <dbReference type="Proteomes" id="UP000315226"/>
    </source>
</evidence>
<dbReference type="Proteomes" id="UP000315226">
    <property type="component" value="Unassembled WGS sequence"/>
</dbReference>
<name>A0A4Y3RQ93_9ACTN</name>
<dbReference type="RefSeq" id="WP_141299610.1">
    <property type="nucleotide sequence ID" value="NZ_BJMN01000039.1"/>
</dbReference>
<dbReference type="OrthoDB" id="104542at2"/>
<dbReference type="SUPFAM" id="SSF53474">
    <property type="entry name" value="alpha/beta-Hydrolases"/>
    <property type="match status" value="1"/>
</dbReference>
<dbReference type="Gene3D" id="3.40.50.1820">
    <property type="entry name" value="alpha/beta hydrolase"/>
    <property type="match status" value="1"/>
</dbReference>
<evidence type="ECO:0000313" key="1">
    <source>
        <dbReference type="EMBL" id="GEB60071.1"/>
    </source>
</evidence>
<protein>
    <recommendedName>
        <fullName evidence="3">Alpha/beta hydrolase</fullName>
    </recommendedName>
</protein>
<comment type="caution">
    <text evidence="1">The sequence shown here is derived from an EMBL/GenBank/DDBJ whole genome shotgun (WGS) entry which is preliminary data.</text>
</comment>
<evidence type="ECO:0008006" key="3">
    <source>
        <dbReference type="Google" id="ProtNLM"/>
    </source>
</evidence>
<accession>A0A4Y3RQ93</accession>